<evidence type="ECO:0000256" key="2">
    <source>
        <dbReference type="ARBA" id="ARBA00022729"/>
    </source>
</evidence>
<dbReference type="EMBL" id="JAABLM010000005">
    <property type="protein sequence ID" value="NBL64683.1"/>
    <property type="molecule type" value="Genomic_DNA"/>
</dbReference>
<comment type="caution">
    <text evidence="5">The sequence shown here is derived from an EMBL/GenBank/DDBJ whole genome shotgun (WGS) entry which is preliminary data.</text>
</comment>
<dbReference type="InterPro" id="IPR024079">
    <property type="entry name" value="MetalloPept_cat_dom_sf"/>
</dbReference>
<gene>
    <name evidence="5" type="ORF">GV828_05655</name>
</gene>
<dbReference type="Pfam" id="PF13583">
    <property type="entry name" value="Reprolysin_4"/>
    <property type="match status" value="1"/>
</dbReference>
<dbReference type="SUPFAM" id="SSF55486">
    <property type="entry name" value="Metalloproteases ('zincins'), catalytic domain"/>
    <property type="match status" value="1"/>
</dbReference>
<dbReference type="InterPro" id="IPR008979">
    <property type="entry name" value="Galactose-bd-like_sf"/>
</dbReference>
<dbReference type="RefSeq" id="WP_166536508.1">
    <property type="nucleotide sequence ID" value="NZ_JAABLM010000005.1"/>
</dbReference>
<dbReference type="SUPFAM" id="SSF49785">
    <property type="entry name" value="Galactose-binding domain-like"/>
    <property type="match status" value="1"/>
</dbReference>
<evidence type="ECO:0000313" key="5">
    <source>
        <dbReference type="EMBL" id="NBL64683.1"/>
    </source>
</evidence>
<keyword evidence="1" id="KW-0645">Protease</keyword>
<dbReference type="Gene3D" id="2.60.120.260">
    <property type="entry name" value="Galactose-binding domain-like"/>
    <property type="match status" value="1"/>
</dbReference>
<evidence type="ECO:0000256" key="3">
    <source>
        <dbReference type="ARBA" id="ARBA00022801"/>
    </source>
</evidence>
<dbReference type="NCBIfam" id="TIGR04183">
    <property type="entry name" value="Por_Secre_tail"/>
    <property type="match status" value="1"/>
</dbReference>
<dbReference type="Proteomes" id="UP000798602">
    <property type="component" value="Unassembled WGS sequence"/>
</dbReference>
<accession>A0ABW9Z732</accession>
<evidence type="ECO:0000259" key="4">
    <source>
        <dbReference type="PROSITE" id="PS51829"/>
    </source>
</evidence>
<dbReference type="Pfam" id="PF18962">
    <property type="entry name" value="Por_Secre_tail"/>
    <property type="match status" value="1"/>
</dbReference>
<protein>
    <submittedName>
        <fullName evidence="5">T9SS type A sorting domain-containing protein</fullName>
    </submittedName>
</protein>
<dbReference type="PANTHER" id="PTHR11905:SF159">
    <property type="entry name" value="ADAM METALLOPROTEASE"/>
    <property type="match status" value="1"/>
</dbReference>
<dbReference type="InterPro" id="IPR013783">
    <property type="entry name" value="Ig-like_fold"/>
</dbReference>
<dbReference type="InterPro" id="IPR026444">
    <property type="entry name" value="Secre_tail"/>
</dbReference>
<proteinExistence type="predicted"/>
<reference evidence="6" key="1">
    <citation type="submission" date="2020-01" db="EMBL/GenBank/DDBJ databases">
        <title>Sphingomonas sp. strain CSW-10.</title>
        <authorList>
            <person name="Chen W.-M."/>
        </authorList>
    </citation>
    <scope>NUCLEOTIDE SEQUENCE [LARGE SCALE GENOMIC DNA]</scope>
    <source>
        <strain evidence="6">NST-5</strain>
    </source>
</reference>
<feature type="domain" description="P/Homo B" evidence="4">
    <location>
        <begin position="665"/>
        <end position="816"/>
    </location>
</feature>
<evidence type="ECO:0000313" key="6">
    <source>
        <dbReference type="Proteomes" id="UP000798602"/>
    </source>
</evidence>
<dbReference type="Gene3D" id="3.40.390.10">
    <property type="entry name" value="Collagenase (Catalytic Domain)"/>
    <property type="match status" value="1"/>
</dbReference>
<keyword evidence="6" id="KW-1185">Reference proteome</keyword>
<dbReference type="PROSITE" id="PS51829">
    <property type="entry name" value="P_HOMO_B"/>
    <property type="match status" value="1"/>
</dbReference>
<dbReference type="Pfam" id="PF01483">
    <property type="entry name" value="P_proprotein"/>
    <property type="match status" value="1"/>
</dbReference>
<dbReference type="InterPro" id="IPR002884">
    <property type="entry name" value="P_dom"/>
</dbReference>
<sequence length="904" mass="96483">MNWLYLSSIITIPMKKILLLLLVACSSLGYSQRGFWSVTNEQKLSSLEKLERSSMPSQYHLFQLNIDGLKQSLLQAPDINSGTDSNVIIAFPNADGKMEQFKVFESSVLEKELQERHPELRSFVAKGIDNPALTMHLSSTLFGIHGMIRGNGETYYIDPYTDNLQNYIVYKKSSLIRPKNKTPFMCDTDQSEAHQRSSEFPNQTFANDGVLRTYRMAMTCTIEYSAFHVNRAGVSGGTLAQKKSAVLNAMGVTVTRLNSVYEIDAAVRMVLIANNENIIFIDSDSFDNNNPSNFLSQIQAVVDGIIGAGNYDIGHGNCTSDSGVAILGSVCSSSKARGITGQTSPVGDPFDIDYVAHEVGHQFGATHTFNNSCGGNRSGTTAVEPGSGSTVMAYTGICPPNVQSNSDAYFHAVSLAQMFTFVQGSGSCGAITATGNTAPVITPLTNYTIPKGTAFILKGNGTDANGDALTYTWEQTNPGTNSNTATATTTASIPNFRSVAPSASPNRYMPDLSSVLAGNLSPTWEVIPNVARTMNFALTARDNRANGGQTARQNMTVTFNAATGPFKVTSQAAEAISYAQNSTQTVTWDVAGTNAAPISTANVNIWLSTDGGLTFSTPLAMNTPNDGTESVTIPNIAAPFCRIMIEAVNNIYYAVNANNFSIGYTVTTTCQTYTSNTAVPIPDGTAAGPGAVVGSTINVPATGNISDINVNVNVTHSWYSDLTIAFNHPDNTQVGLMSGSCNGATSGFNVTFDDAGSGIVCAANLTGTFAPLTSLSALNGKPATGNYVLLIRDNAAQDTGTLNSWSIEVCTQTVTLSTDNFGLTDFKIYPNPNNGNFNVQFASNSGNDVQVSVHDMGGRQIFNKTYQSASLFDQNLNLSTVQTGMYMVTVQDGERKEVKKIIVN</sequence>
<keyword evidence="3" id="KW-0378">Hydrolase</keyword>
<name>A0ABW9Z732_9FLAO</name>
<dbReference type="PANTHER" id="PTHR11905">
    <property type="entry name" value="ADAM A DISINTEGRIN AND METALLOPROTEASE DOMAIN"/>
    <property type="match status" value="1"/>
</dbReference>
<evidence type="ECO:0000256" key="1">
    <source>
        <dbReference type="ARBA" id="ARBA00022670"/>
    </source>
</evidence>
<keyword evidence="2" id="KW-0732">Signal</keyword>
<organism evidence="5 6">
    <name type="scientific">Flavobacterium ichthyis</name>
    <dbReference type="NCBI Taxonomy" id="2698827"/>
    <lineage>
        <taxon>Bacteria</taxon>
        <taxon>Pseudomonadati</taxon>
        <taxon>Bacteroidota</taxon>
        <taxon>Flavobacteriia</taxon>
        <taxon>Flavobacteriales</taxon>
        <taxon>Flavobacteriaceae</taxon>
        <taxon>Flavobacterium</taxon>
    </lineage>
</organism>
<dbReference type="Gene3D" id="2.60.40.10">
    <property type="entry name" value="Immunoglobulins"/>
    <property type="match status" value="1"/>
</dbReference>